<dbReference type="InterPro" id="IPR001604">
    <property type="entry name" value="Endo_G_ENPP1-like_dom"/>
</dbReference>
<dbReference type="SMART" id="SM00477">
    <property type="entry name" value="NUC"/>
    <property type="match status" value="1"/>
</dbReference>
<evidence type="ECO:0000256" key="2">
    <source>
        <dbReference type="SAM" id="SignalP"/>
    </source>
</evidence>
<feature type="region of interest" description="Disordered" evidence="1">
    <location>
        <begin position="876"/>
        <end position="933"/>
    </location>
</feature>
<accession>A0A7M5XCS7</accession>
<feature type="compositionally biased region" description="Basic and acidic residues" evidence="1">
    <location>
        <begin position="173"/>
        <end position="185"/>
    </location>
</feature>
<keyword evidence="2" id="KW-0732">Signal</keyword>
<dbReference type="PANTHER" id="PTHR21472">
    <property type="entry name" value="ENDONUCLEASE DOMAIN-CONTAINING 1 PROTEIN ENDOD1"/>
    <property type="match status" value="1"/>
</dbReference>
<feature type="compositionally biased region" description="Basic and acidic residues" evidence="1">
    <location>
        <begin position="219"/>
        <end position="258"/>
    </location>
</feature>
<feature type="compositionally biased region" description="Low complexity" evidence="1">
    <location>
        <begin position="892"/>
        <end position="908"/>
    </location>
</feature>
<feature type="chain" id="PRO_5029780122" evidence="2">
    <location>
        <begin position="23"/>
        <end position="933"/>
    </location>
</feature>
<dbReference type="AlphaFoldDB" id="A0A7M5XCS7"/>
<dbReference type="GO" id="GO:0016787">
    <property type="term" value="F:hydrolase activity"/>
    <property type="evidence" value="ECO:0007669"/>
    <property type="project" value="InterPro"/>
</dbReference>
<dbReference type="PANTHER" id="PTHR21472:SF30">
    <property type="entry name" value="ENDONUCLEASE DOMAIN-CONTAINING 1 PROTEIN-RELATED"/>
    <property type="match status" value="1"/>
</dbReference>
<evidence type="ECO:0000313" key="6">
    <source>
        <dbReference type="Proteomes" id="UP000594262"/>
    </source>
</evidence>
<reference evidence="5" key="1">
    <citation type="submission" date="2021-01" db="UniProtKB">
        <authorList>
            <consortium name="EnsemblMetazoa"/>
        </authorList>
    </citation>
    <scope>IDENTIFICATION</scope>
</reference>
<dbReference type="SMART" id="SM00892">
    <property type="entry name" value="Endonuclease_NS"/>
    <property type="match status" value="1"/>
</dbReference>
<evidence type="ECO:0000259" key="4">
    <source>
        <dbReference type="SMART" id="SM00892"/>
    </source>
</evidence>
<dbReference type="InterPro" id="IPR039015">
    <property type="entry name" value="ENDOD1"/>
</dbReference>
<dbReference type="GO" id="GO:0046872">
    <property type="term" value="F:metal ion binding"/>
    <property type="evidence" value="ECO:0007669"/>
    <property type="project" value="InterPro"/>
</dbReference>
<evidence type="ECO:0000259" key="3">
    <source>
        <dbReference type="SMART" id="SM00477"/>
    </source>
</evidence>
<feature type="compositionally biased region" description="Polar residues" evidence="1">
    <location>
        <begin position="583"/>
        <end position="595"/>
    </location>
</feature>
<feature type="region of interest" description="Disordered" evidence="1">
    <location>
        <begin position="461"/>
        <end position="481"/>
    </location>
</feature>
<feature type="domain" description="ENPP1-3/EXOG-like endonuclease/phosphodiesterase" evidence="3">
    <location>
        <begin position="625"/>
        <end position="824"/>
    </location>
</feature>
<sequence>RMELKTQIQALLLYILVAHSLAKVCLVKEEKNKENVFMLEKGGDCQECQQFFYKNVWPKFSRNSIKWHFICQYYENQPSFFTLYDIRYRMPLFSAYRLNLGAKEASCNIDEPCPEAAGNNGLVSSSSGAGASGTSNTNQKVGEKRPQTSNSGKPTPNVKRPKIESPSSNQGSKEQKPGLRSEENTKVSFSGLQEKSLSLVDHSNRNNKGDSYPFKRTKEKTSKENYEEENEDRKKLRKEEDKRTKPDAEPFDDMDRRSRIGATGPALSARIGVAGPALSAQDDHESLRLEENFVKKTKLKRRYEGDIDVDRVSFDDDFDRKRRSENDDIESTVANAGEVNVLPGKPRSEKEVSQLANSIKSRITEASSEESLTKFGPGLLANLPEKPKSEKINSTVANTGANVLSDGESVKRKRKLSNNFESVSQLHTVAGYRRSFNGKNFTVSSLYDNFIQDFYENHSGEKKENSFRSKKKSTKGIKKSHKNFVEKDLQLGKPHTEKKVSQLVNHVKSRVTGASREDFLTKLRPGLLESGKEKDNVTQNSNGTTTALKLPLAKYIDLTILGDSSNDSSSKNIDQEKDVLSLWQPNKPKTGNSVSPLGKYIDSTIMGESNSTDYRAQKRGPGQGGASDTTKSEKKKQWKNEPQLELSNVDPNRGKFENMMKTGSKNFPVSSQSVNNQPQNSNFENSGWDRGHLNPNRFQIDDDSEATYTLTNAVPQYPGFNSGYWCELEQYTLQAMKTFCKGGVPYLITGATPGLTPKEREMDIGTKLKEKQIVIPLMLYTAACCDKGKESFSFGFYGTNEAKPKIGVIKVNELISIVNKQQDPTDRIILDQFFPGDADNCKSDQGSPAMNEIKTKVEEMQIKRLENLIFDESLLKPEPNSKDAGSLGSGGSQASTSGKGATTSAKGGSNKRKLHDNDIKETDEDVVNLDVFQ</sequence>
<organism evidence="5 6">
    <name type="scientific">Clytia hemisphaerica</name>
    <dbReference type="NCBI Taxonomy" id="252671"/>
    <lineage>
        <taxon>Eukaryota</taxon>
        <taxon>Metazoa</taxon>
        <taxon>Cnidaria</taxon>
        <taxon>Hydrozoa</taxon>
        <taxon>Hydroidolina</taxon>
        <taxon>Leptothecata</taxon>
        <taxon>Obeliida</taxon>
        <taxon>Clytiidae</taxon>
        <taxon>Clytia</taxon>
    </lineage>
</organism>
<dbReference type="SUPFAM" id="SSF54060">
    <property type="entry name" value="His-Me finger endonucleases"/>
    <property type="match status" value="1"/>
</dbReference>
<feature type="region of interest" description="Disordered" evidence="1">
    <location>
        <begin position="579"/>
        <end position="653"/>
    </location>
</feature>
<protein>
    <submittedName>
        <fullName evidence="5">Uncharacterized protein</fullName>
    </submittedName>
</protein>
<feature type="compositionally biased region" description="Polar residues" evidence="1">
    <location>
        <begin position="186"/>
        <end position="196"/>
    </location>
</feature>
<dbReference type="EnsemblMetazoa" id="CLYHEMT021168.1">
    <property type="protein sequence ID" value="CLYHEMP021168.1"/>
    <property type="gene ID" value="CLYHEMG021168"/>
</dbReference>
<evidence type="ECO:0000256" key="1">
    <source>
        <dbReference type="SAM" id="MobiDB-lite"/>
    </source>
</evidence>
<feature type="compositionally biased region" description="Basic residues" evidence="1">
    <location>
        <begin position="468"/>
        <end position="481"/>
    </location>
</feature>
<proteinExistence type="predicted"/>
<feature type="region of interest" description="Disordered" evidence="1">
    <location>
        <begin position="118"/>
        <end position="268"/>
    </location>
</feature>
<feature type="signal peptide" evidence="2">
    <location>
        <begin position="1"/>
        <end position="22"/>
    </location>
</feature>
<feature type="domain" description="DNA/RNA non-specific endonuclease/pyrophosphatase/phosphodiesterase" evidence="4">
    <location>
        <begin position="588"/>
        <end position="840"/>
    </location>
</feature>
<dbReference type="Proteomes" id="UP000594262">
    <property type="component" value="Unplaced"/>
</dbReference>
<keyword evidence="6" id="KW-1185">Reference proteome</keyword>
<dbReference type="InterPro" id="IPR044929">
    <property type="entry name" value="DNA/RNA_non-sp_Endonuclease_sf"/>
</dbReference>
<dbReference type="OrthoDB" id="5972781at2759"/>
<dbReference type="Pfam" id="PF01223">
    <property type="entry name" value="Endonuclease_NS"/>
    <property type="match status" value="1"/>
</dbReference>
<dbReference type="Gene3D" id="3.40.570.10">
    <property type="entry name" value="Extracellular Endonuclease, subunit A"/>
    <property type="match status" value="1"/>
</dbReference>
<dbReference type="GO" id="GO:0003676">
    <property type="term" value="F:nucleic acid binding"/>
    <property type="evidence" value="ECO:0007669"/>
    <property type="project" value="InterPro"/>
</dbReference>
<name>A0A7M5XCS7_9CNID</name>
<dbReference type="InterPro" id="IPR020821">
    <property type="entry name" value="ENPP1-3/EXOG-like_nuc-like"/>
</dbReference>
<evidence type="ECO:0000313" key="5">
    <source>
        <dbReference type="EnsemblMetazoa" id="CLYHEMP021168.1"/>
    </source>
</evidence>
<feature type="compositionally biased region" description="Low complexity" evidence="1">
    <location>
        <begin position="118"/>
        <end position="138"/>
    </location>
</feature>
<dbReference type="InterPro" id="IPR044925">
    <property type="entry name" value="His-Me_finger_sf"/>
</dbReference>